<dbReference type="OrthoDB" id="1766808at2"/>
<evidence type="ECO:0000313" key="5">
    <source>
        <dbReference type="Proteomes" id="UP000267250"/>
    </source>
</evidence>
<name>A0A3S9SZV4_9FIRM</name>
<evidence type="ECO:0000259" key="3">
    <source>
        <dbReference type="Pfam" id="PF03448"/>
    </source>
</evidence>
<dbReference type="AlphaFoldDB" id="A0A3S9SZV4"/>
<dbReference type="Gene3D" id="1.20.5.340">
    <property type="match status" value="1"/>
</dbReference>
<proteinExistence type="predicted"/>
<evidence type="ECO:0000256" key="1">
    <source>
        <dbReference type="SAM" id="Coils"/>
    </source>
</evidence>
<organism evidence="4 5">
    <name type="scientific">Anoxybacter fermentans</name>
    <dbReference type="NCBI Taxonomy" id="1323375"/>
    <lineage>
        <taxon>Bacteria</taxon>
        <taxon>Bacillati</taxon>
        <taxon>Bacillota</taxon>
        <taxon>Clostridia</taxon>
        <taxon>Halanaerobiales</taxon>
        <taxon>Anoxybacter</taxon>
    </lineage>
</organism>
<keyword evidence="2" id="KW-0812">Transmembrane</keyword>
<dbReference type="KEGG" id="aft:BBF96_11040"/>
<accession>A0A3S9SZV4</accession>
<reference evidence="4 5" key="1">
    <citation type="submission" date="2016-07" db="EMBL/GenBank/DDBJ databases">
        <title>Genome and transcriptome analysis of iron-reducing fermentative bacteria Anoxybacter fermentans.</title>
        <authorList>
            <person name="Zeng X."/>
            <person name="Shao Z."/>
        </authorList>
    </citation>
    <scope>NUCLEOTIDE SEQUENCE [LARGE SCALE GENOMIC DNA]</scope>
    <source>
        <strain evidence="4 5">DY22613</strain>
    </source>
</reference>
<dbReference type="Proteomes" id="UP000267250">
    <property type="component" value="Chromosome"/>
</dbReference>
<dbReference type="EMBL" id="CP016379">
    <property type="protein sequence ID" value="AZR73876.1"/>
    <property type="molecule type" value="Genomic_DNA"/>
</dbReference>
<keyword evidence="5" id="KW-1185">Reference proteome</keyword>
<dbReference type="SUPFAM" id="SSF158791">
    <property type="entry name" value="MgtE N-terminal domain-like"/>
    <property type="match status" value="1"/>
</dbReference>
<keyword evidence="2" id="KW-0472">Membrane</keyword>
<feature type="domain" description="Magnesium transporter MgtE intracellular" evidence="3">
    <location>
        <begin position="115"/>
        <end position="171"/>
    </location>
</feature>
<gene>
    <name evidence="4" type="ORF">BBF96_11040</name>
</gene>
<keyword evidence="2" id="KW-1133">Transmembrane helix</keyword>
<evidence type="ECO:0000313" key="4">
    <source>
        <dbReference type="EMBL" id="AZR73876.1"/>
    </source>
</evidence>
<protein>
    <recommendedName>
        <fullName evidence="3">Magnesium transporter MgtE intracellular domain-containing protein</fullName>
    </recommendedName>
</protein>
<feature type="coiled-coil region" evidence="1">
    <location>
        <begin position="61"/>
        <end position="123"/>
    </location>
</feature>
<dbReference type="RefSeq" id="WP_127017228.1">
    <property type="nucleotide sequence ID" value="NZ_CP016379.1"/>
</dbReference>
<dbReference type="InterPro" id="IPR006668">
    <property type="entry name" value="Mg_transptr_MgtE_intracell_dom"/>
</dbReference>
<sequence length="181" mass="20916">MKNFISIVLILIIITSMVLAILHVTGIFVVTDYILSKAKENPKLAEWLKTHEEVVAMSTTINELNNTIADKDRKIEELLNQIKRLEKEIEKKDGEIKKFKEQLTSLENKLTEHNLRIKEMSDIYGQMEPKKAAEILQGLDNELIVQILKTLKKDNAAEIFSFFSPSRAAEITKKYTLWEKK</sequence>
<keyword evidence="1" id="KW-0175">Coiled coil</keyword>
<feature type="transmembrane region" description="Helical" evidence="2">
    <location>
        <begin position="6"/>
        <end position="35"/>
    </location>
</feature>
<dbReference type="Pfam" id="PF03448">
    <property type="entry name" value="MgtE_N"/>
    <property type="match status" value="1"/>
</dbReference>
<evidence type="ECO:0000256" key="2">
    <source>
        <dbReference type="SAM" id="Phobius"/>
    </source>
</evidence>